<feature type="domain" description="Carboxymuconolactone decarboxylase-like" evidence="1">
    <location>
        <begin position="42"/>
        <end position="120"/>
    </location>
</feature>
<dbReference type="PANTHER" id="PTHR34846">
    <property type="entry name" value="4-CARBOXYMUCONOLACTONE DECARBOXYLASE FAMILY PROTEIN (AFU_ORTHOLOGUE AFUA_6G11590)"/>
    <property type="match status" value="1"/>
</dbReference>
<keyword evidence="3" id="KW-1185">Reference proteome</keyword>
<name>A0A840ET91_9ACTN</name>
<organism evidence="2 3">
    <name type="scientific">Gordonia humi</name>
    <dbReference type="NCBI Taxonomy" id="686429"/>
    <lineage>
        <taxon>Bacteria</taxon>
        <taxon>Bacillati</taxon>
        <taxon>Actinomycetota</taxon>
        <taxon>Actinomycetes</taxon>
        <taxon>Mycobacteriales</taxon>
        <taxon>Gordoniaceae</taxon>
        <taxon>Gordonia</taxon>
    </lineage>
</organism>
<sequence length="190" mass="20793">MGEPLIRPVGEPTTEQAALLAKAPTLPDGTIRNLFLTLAWHPTLLKRFNAMMGVFMRFNEVPDHDREVCILRVAARVGSRYELAQHIPIAQTCGVDDDLIEAVVALGDPSALPERAALLCAVADQILESGRISDDLWTRVREVFADESAALELVMLICLYRAAGDFMNIVGVAPEPDMEELLRSRAVDGA</sequence>
<dbReference type="Pfam" id="PF02627">
    <property type="entry name" value="CMD"/>
    <property type="match status" value="1"/>
</dbReference>
<dbReference type="EMBL" id="JACIFP010000001">
    <property type="protein sequence ID" value="MBB4134922.1"/>
    <property type="molecule type" value="Genomic_DNA"/>
</dbReference>
<comment type="caution">
    <text evidence="2">The sequence shown here is derived from an EMBL/GenBank/DDBJ whole genome shotgun (WGS) entry which is preliminary data.</text>
</comment>
<evidence type="ECO:0000313" key="3">
    <source>
        <dbReference type="Proteomes" id="UP000551501"/>
    </source>
</evidence>
<evidence type="ECO:0000259" key="1">
    <source>
        <dbReference type="Pfam" id="PF02627"/>
    </source>
</evidence>
<dbReference type="AlphaFoldDB" id="A0A840ET91"/>
<proteinExistence type="predicted"/>
<evidence type="ECO:0000313" key="2">
    <source>
        <dbReference type="EMBL" id="MBB4134922.1"/>
    </source>
</evidence>
<gene>
    <name evidence="2" type="ORF">BKA16_001474</name>
</gene>
<dbReference type="PANTHER" id="PTHR34846:SF5">
    <property type="entry name" value="CARBOXYMUCONOLACTONE DECARBOXYLASE-LIKE DOMAIN-CONTAINING PROTEIN"/>
    <property type="match status" value="1"/>
</dbReference>
<keyword evidence="2" id="KW-0575">Peroxidase</keyword>
<reference evidence="2 3" key="1">
    <citation type="submission" date="2020-08" db="EMBL/GenBank/DDBJ databases">
        <title>Sequencing the genomes of 1000 actinobacteria strains.</title>
        <authorList>
            <person name="Klenk H.-P."/>
        </authorList>
    </citation>
    <scope>NUCLEOTIDE SEQUENCE [LARGE SCALE GENOMIC DNA]</scope>
    <source>
        <strain evidence="2 3">DSM 45298</strain>
    </source>
</reference>
<dbReference type="RefSeq" id="WP_183370035.1">
    <property type="nucleotide sequence ID" value="NZ_BAABHL010000037.1"/>
</dbReference>
<dbReference type="Proteomes" id="UP000551501">
    <property type="component" value="Unassembled WGS sequence"/>
</dbReference>
<protein>
    <submittedName>
        <fullName evidence="2">Alkylhydroperoxidase family enzyme</fullName>
    </submittedName>
</protein>
<dbReference type="SUPFAM" id="SSF69118">
    <property type="entry name" value="AhpD-like"/>
    <property type="match status" value="1"/>
</dbReference>
<dbReference type="InterPro" id="IPR029032">
    <property type="entry name" value="AhpD-like"/>
</dbReference>
<keyword evidence="2" id="KW-0560">Oxidoreductase</keyword>
<dbReference type="GO" id="GO:0051920">
    <property type="term" value="F:peroxiredoxin activity"/>
    <property type="evidence" value="ECO:0007669"/>
    <property type="project" value="InterPro"/>
</dbReference>
<dbReference type="InterPro" id="IPR003779">
    <property type="entry name" value="CMD-like"/>
</dbReference>
<dbReference type="Gene3D" id="1.20.1290.10">
    <property type="entry name" value="AhpD-like"/>
    <property type="match status" value="1"/>
</dbReference>
<accession>A0A840ET91</accession>